<dbReference type="InterPro" id="IPR001505">
    <property type="entry name" value="Copper_CuA"/>
</dbReference>
<dbReference type="InterPro" id="IPR002429">
    <property type="entry name" value="CcO_II-like_C"/>
</dbReference>
<keyword evidence="12" id="KW-1185">Reference proteome</keyword>
<evidence type="ECO:0000256" key="4">
    <source>
        <dbReference type="ARBA" id="ARBA00022723"/>
    </source>
</evidence>
<comment type="similarity">
    <text evidence="2">Belongs to the cytochrome c oxidase subunit 2 family.</text>
</comment>
<dbReference type="PANTHER" id="PTHR22888:SF9">
    <property type="entry name" value="CYTOCHROME C OXIDASE SUBUNIT 2"/>
    <property type="match status" value="1"/>
</dbReference>
<feature type="transmembrane region" description="Helical" evidence="9">
    <location>
        <begin position="73"/>
        <end position="97"/>
    </location>
</feature>
<dbReference type="Pfam" id="PF00116">
    <property type="entry name" value="COX2"/>
    <property type="match status" value="1"/>
</dbReference>
<dbReference type="InterPro" id="IPR008972">
    <property type="entry name" value="Cupredoxin"/>
</dbReference>
<feature type="transmembrane region" description="Helical" evidence="9">
    <location>
        <begin position="39"/>
        <end position="61"/>
    </location>
</feature>
<keyword evidence="9" id="KW-1133">Transmembrane helix</keyword>
<evidence type="ECO:0000313" key="12">
    <source>
        <dbReference type="Proteomes" id="UP000645462"/>
    </source>
</evidence>
<evidence type="ECO:0000256" key="8">
    <source>
        <dbReference type="ARBA" id="ARBA00047816"/>
    </source>
</evidence>
<sequence length="225" mass="24010">MWRYAGLAAVALTLGACDGPLSTLQPAGPVARSLAQLGWTMIVGSGVLLALITGLFALVILRPDRAARMSGRTWIIWGGLVLPALVLPPLVLVSLIAGERLSPSDPVPRIEAEARQWSWTFHYPDHGGAQTEDILHLPSGQAVDIVITSRDVIHSFWVPRLAGKMDAVPGRENVLRLIGGAPGVMEGLCAEFCGLDHTHMRFDVQVHDPEGLAAALSTPVFAPEP</sequence>
<dbReference type="SUPFAM" id="SSF49503">
    <property type="entry name" value="Cupredoxins"/>
    <property type="match status" value="1"/>
</dbReference>
<evidence type="ECO:0000256" key="5">
    <source>
        <dbReference type="ARBA" id="ARBA00022982"/>
    </source>
</evidence>
<evidence type="ECO:0000256" key="7">
    <source>
        <dbReference type="ARBA" id="ARBA00023136"/>
    </source>
</evidence>
<evidence type="ECO:0000256" key="9">
    <source>
        <dbReference type="SAM" id="Phobius"/>
    </source>
</evidence>
<accession>A0ABQ1KUE5</accession>
<dbReference type="EMBL" id="BMFC01000008">
    <property type="protein sequence ID" value="GGC11431.1"/>
    <property type="molecule type" value="Genomic_DNA"/>
</dbReference>
<feature type="domain" description="Cytochrome oxidase subunit II copper A binding" evidence="10">
    <location>
        <begin position="105"/>
        <end position="218"/>
    </location>
</feature>
<reference evidence="12" key="1">
    <citation type="journal article" date="2019" name="Int. J. Syst. Evol. Microbiol.">
        <title>The Global Catalogue of Microorganisms (GCM) 10K type strain sequencing project: providing services to taxonomists for standard genome sequencing and annotation.</title>
        <authorList>
            <consortium name="The Broad Institute Genomics Platform"/>
            <consortium name="The Broad Institute Genome Sequencing Center for Infectious Disease"/>
            <person name="Wu L."/>
            <person name="Ma J."/>
        </authorList>
    </citation>
    <scope>NUCLEOTIDE SEQUENCE [LARGE SCALE GENOMIC DNA]</scope>
    <source>
        <strain evidence="12">CGMCC 1.12478</strain>
    </source>
</reference>
<dbReference type="PROSITE" id="PS51257">
    <property type="entry name" value="PROKAR_LIPOPROTEIN"/>
    <property type="match status" value="1"/>
</dbReference>
<dbReference type="PROSITE" id="PS50857">
    <property type="entry name" value="COX2_CUA"/>
    <property type="match status" value="1"/>
</dbReference>
<dbReference type="PANTHER" id="PTHR22888">
    <property type="entry name" value="CYTOCHROME C OXIDASE, SUBUNIT II"/>
    <property type="match status" value="1"/>
</dbReference>
<dbReference type="Proteomes" id="UP000645462">
    <property type="component" value="Unassembled WGS sequence"/>
</dbReference>
<dbReference type="Gene3D" id="2.60.40.420">
    <property type="entry name" value="Cupredoxins - blue copper proteins"/>
    <property type="match status" value="1"/>
</dbReference>
<evidence type="ECO:0000256" key="6">
    <source>
        <dbReference type="ARBA" id="ARBA00023008"/>
    </source>
</evidence>
<name>A0ABQ1KUE5_9RHOB</name>
<organism evidence="11 12">
    <name type="scientific">Marivita lacus</name>
    <dbReference type="NCBI Taxonomy" id="1323742"/>
    <lineage>
        <taxon>Bacteria</taxon>
        <taxon>Pseudomonadati</taxon>
        <taxon>Pseudomonadota</taxon>
        <taxon>Alphaproteobacteria</taxon>
        <taxon>Rhodobacterales</taxon>
        <taxon>Roseobacteraceae</taxon>
        <taxon>Marivita</taxon>
    </lineage>
</organism>
<comment type="subcellular location">
    <subcellularLocation>
        <location evidence="1">Membrane</location>
    </subcellularLocation>
</comment>
<dbReference type="PROSITE" id="PS00078">
    <property type="entry name" value="COX2"/>
    <property type="match status" value="1"/>
</dbReference>
<proteinExistence type="inferred from homology"/>
<evidence type="ECO:0000313" key="11">
    <source>
        <dbReference type="EMBL" id="GGC11431.1"/>
    </source>
</evidence>
<keyword evidence="3" id="KW-0813">Transport</keyword>
<evidence type="ECO:0000259" key="10">
    <source>
        <dbReference type="PROSITE" id="PS50857"/>
    </source>
</evidence>
<evidence type="ECO:0000256" key="2">
    <source>
        <dbReference type="ARBA" id="ARBA00007866"/>
    </source>
</evidence>
<keyword evidence="7 9" id="KW-0472">Membrane</keyword>
<gene>
    <name evidence="11" type="primary">qoxB</name>
    <name evidence="11" type="ORF">GCM10011363_30070</name>
</gene>
<evidence type="ECO:0000256" key="1">
    <source>
        <dbReference type="ARBA" id="ARBA00004370"/>
    </source>
</evidence>
<dbReference type="InterPro" id="IPR045187">
    <property type="entry name" value="CcO_II"/>
</dbReference>
<evidence type="ECO:0000256" key="3">
    <source>
        <dbReference type="ARBA" id="ARBA00022448"/>
    </source>
</evidence>
<keyword evidence="4" id="KW-0479">Metal-binding</keyword>
<comment type="catalytic activity">
    <reaction evidence="8">
        <text>4 Fe(II)-[cytochrome c] + O2 + 8 H(+)(in) = 4 Fe(III)-[cytochrome c] + 2 H2O + 4 H(+)(out)</text>
        <dbReference type="Rhea" id="RHEA:11436"/>
        <dbReference type="Rhea" id="RHEA-COMP:10350"/>
        <dbReference type="Rhea" id="RHEA-COMP:14399"/>
        <dbReference type="ChEBI" id="CHEBI:15377"/>
        <dbReference type="ChEBI" id="CHEBI:15378"/>
        <dbReference type="ChEBI" id="CHEBI:15379"/>
        <dbReference type="ChEBI" id="CHEBI:29033"/>
        <dbReference type="ChEBI" id="CHEBI:29034"/>
        <dbReference type="EC" id="7.1.1.9"/>
    </reaction>
</comment>
<comment type="caution">
    <text evidence="11">The sequence shown here is derived from an EMBL/GenBank/DDBJ whole genome shotgun (WGS) entry which is preliminary data.</text>
</comment>
<keyword evidence="5" id="KW-0249">Electron transport</keyword>
<keyword evidence="9" id="KW-0812">Transmembrane</keyword>
<keyword evidence="6" id="KW-0186">Copper</keyword>
<protein>
    <submittedName>
        <fullName evidence="11">QoxB, Quinol oxidase subunit II</fullName>
    </submittedName>
</protein>